<protein>
    <submittedName>
        <fullName evidence="4">Tetratricopeptide repeat protein</fullName>
    </submittedName>
</protein>
<name>A0AA41JIA2_9BURK</name>
<dbReference type="Pfam" id="PF13432">
    <property type="entry name" value="TPR_16"/>
    <property type="match status" value="2"/>
</dbReference>
<dbReference type="InterPro" id="IPR019734">
    <property type="entry name" value="TPR_rpt"/>
</dbReference>
<proteinExistence type="predicted"/>
<evidence type="ECO:0000256" key="3">
    <source>
        <dbReference type="PROSITE-ProRule" id="PRU00339"/>
    </source>
</evidence>
<dbReference type="PANTHER" id="PTHR44943:SF8">
    <property type="entry name" value="TPR REPEAT-CONTAINING PROTEIN MJ0263"/>
    <property type="match status" value="1"/>
</dbReference>
<dbReference type="Gene3D" id="3.40.50.2000">
    <property type="entry name" value="Glycogen Phosphorylase B"/>
    <property type="match status" value="1"/>
</dbReference>
<evidence type="ECO:0000313" key="4">
    <source>
        <dbReference type="EMBL" id="MBR8128197.1"/>
    </source>
</evidence>
<gene>
    <name evidence="4" type="ORF">KDW93_04180</name>
</gene>
<evidence type="ECO:0000313" key="5">
    <source>
        <dbReference type="Proteomes" id="UP000682266"/>
    </source>
</evidence>
<sequence length="607" mass="67533">MKWLSDVETRITRSDLIGASRLLDIDRAIESGNLRAFIACSRLMLLRGRLHDAQDMLDRALHIEPDSVDALIERGRLSIRLGDDVDACEWFHRVGLKENLGDSWLIDWFDASLRCSRVEDATHIALVLCRHFAADAHNWFRLGLANHAARHYAQAIAAYEKAADMNPSLPMLRNNWGAAYLELGRHDEARKLLETTIEEEPNHALAWTNLASVLLKTGNIADSLVAAERACALAPNYVTALQTYSYVLRECGRFDAALDIAQRALSLEPNNPSIVWTVAMLQLLRGDYENGWRNHEARWAGSPELRDISPNIPAPLWNGEPLAGKTIFVWGEQGHGDALQFMRFVPAFAQYVRQQHGKLVYCCFEPLHALFARSLGDAVETIVAHNQRPLPPFDFHLPVGSLPCVLDARLADLPGTPYLKADRANVANWRSALSGERKLRVGIAWSGSKTHQRNPLRSVDPMDYVHALAGVSDVTFVNLQMDAHGDVLRLQNAGLPLLDPTSGLSSFDDTAALVASLDLVITVCTSIAHLAGGLGVPTWVLLDVNPHWIWMTERADSPWYPNTRLYRQPAYGEWAPVFEALARDLAVLASKRDTHEPITTNPTGSLH</sequence>
<dbReference type="Gene3D" id="1.25.40.10">
    <property type="entry name" value="Tetratricopeptide repeat domain"/>
    <property type="match status" value="1"/>
</dbReference>
<keyword evidence="2 3" id="KW-0802">TPR repeat</keyword>
<dbReference type="RefSeq" id="WP_105787493.1">
    <property type="nucleotide sequence ID" value="NZ_CADERF010000006.1"/>
</dbReference>
<dbReference type="AlphaFoldDB" id="A0AA41JIA2"/>
<organism evidence="4 5">
    <name type="scientific">Burkholderia ambifaria</name>
    <dbReference type="NCBI Taxonomy" id="152480"/>
    <lineage>
        <taxon>Bacteria</taxon>
        <taxon>Pseudomonadati</taxon>
        <taxon>Pseudomonadota</taxon>
        <taxon>Betaproteobacteria</taxon>
        <taxon>Burkholderiales</taxon>
        <taxon>Burkholderiaceae</taxon>
        <taxon>Burkholderia</taxon>
        <taxon>Burkholderia cepacia complex</taxon>
    </lineage>
</organism>
<feature type="repeat" description="TPR" evidence="3">
    <location>
        <begin position="136"/>
        <end position="169"/>
    </location>
</feature>
<dbReference type="InterPro" id="IPR011990">
    <property type="entry name" value="TPR-like_helical_dom_sf"/>
</dbReference>
<dbReference type="SUPFAM" id="SSF53756">
    <property type="entry name" value="UDP-Glycosyltransferase/glycogen phosphorylase"/>
    <property type="match status" value="1"/>
</dbReference>
<dbReference type="Pfam" id="PF13181">
    <property type="entry name" value="TPR_8"/>
    <property type="match status" value="2"/>
</dbReference>
<dbReference type="SUPFAM" id="SSF48452">
    <property type="entry name" value="TPR-like"/>
    <property type="match status" value="1"/>
</dbReference>
<accession>A0AA41JIA2</accession>
<dbReference type="EMBL" id="JAGSVG010000003">
    <property type="protein sequence ID" value="MBR8128197.1"/>
    <property type="molecule type" value="Genomic_DNA"/>
</dbReference>
<reference evidence="4" key="1">
    <citation type="submission" date="2021-04" db="EMBL/GenBank/DDBJ databases">
        <title>A collection of bacterial strains from the Burkholderia cepacia Research Laboratory and Repository.</title>
        <authorList>
            <person name="Lipuma J."/>
            <person name="Spilker T."/>
        </authorList>
    </citation>
    <scope>NUCLEOTIDE SEQUENCE</scope>
    <source>
        <strain evidence="4">AU36012</strain>
    </source>
</reference>
<dbReference type="InterPro" id="IPR051685">
    <property type="entry name" value="Ycf3/AcsC/BcsC/TPR_MFPF"/>
</dbReference>
<keyword evidence="1" id="KW-0677">Repeat</keyword>
<evidence type="ECO:0000256" key="2">
    <source>
        <dbReference type="ARBA" id="ARBA00022803"/>
    </source>
</evidence>
<dbReference type="Proteomes" id="UP000682266">
    <property type="component" value="Unassembled WGS sequence"/>
</dbReference>
<evidence type="ECO:0000256" key="1">
    <source>
        <dbReference type="ARBA" id="ARBA00022737"/>
    </source>
</evidence>
<feature type="repeat" description="TPR" evidence="3">
    <location>
        <begin position="170"/>
        <end position="203"/>
    </location>
</feature>
<dbReference type="SMART" id="SM00028">
    <property type="entry name" value="TPR"/>
    <property type="match status" value="4"/>
</dbReference>
<dbReference type="PROSITE" id="PS50005">
    <property type="entry name" value="TPR"/>
    <property type="match status" value="3"/>
</dbReference>
<feature type="repeat" description="TPR" evidence="3">
    <location>
        <begin position="238"/>
        <end position="271"/>
    </location>
</feature>
<dbReference type="PANTHER" id="PTHR44943">
    <property type="entry name" value="CELLULOSE SYNTHASE OPERON PROTEIN C"/>
    <property type="match status" value="1"/>
</dbReference>
<comment type="caution">
    <text evidence="4">The sequence shown here is derived from an EMBL/GenBank/DDBJ whole genome shotgun (WGS) entry which is preliminary data.</text>
</comment>